<dbReference type="OrthoDB" id="185373at2759"/>
<sequence>MKFLSKKTAPTSQNYKDIIAACTMNGKIELALNFYQDMLEQNTQVNQTVLAMLAKGCIKNNALVPKAWEFIFKIYDFSWSPSLDTYETMLYISAREGDANLTRALFFKLLQSGSVTPRAAFYLMMSYSRYSEKKNNTGFYSITNSERGRLFRDHIINDVDYTKSVFEFPMLPLNNLHSEELILAEALAVWSFFSINKPSFLTPQLLSCYLTAVLNHGKLNDFKNVFEDCTYAEVSLPLNRQQVDQTGKVVHVDQDTESEENETKQDKQANHATTSTFDIQIANLNSSLPQQTNNLHKLPRESIVYKIAMRAAAKFRDGELADNIIAERGLYRKSKSYKLLPKRKQIALDFEFACSTVHYYTDVGLFNDALAVILLSEDTFNWSWKEVGKLINTAASLHDTKTVETAKSIIKRVKLRQHSL</sequence>
<dbReference type="VEuPathDB" id="FungiDB:LELG_04915"/>
<accession>A5E5M6</accession>
<dbReference type="STRING" id="379508.A5E5M6"/>
<dbReference type="EMBL" id="CH981530">
    <property type="protein sequence ID" value="EDK46734.1"/>
    <property type="molecule type" value="Genomic_DNA"/>
</dbReference>
<organism evidence="1 2">
    <name type="scientific">Lodderomyces elongisporus (strain ATCC 11503 / CBS 2605 / JCM 1781 / NBRC 1676 / NRRL YB-4239)</name>
    <name type="common">Yeast</name>
    <name type="synonym">Saccharomyces elongisporus</name>
    <dbReference type="NCBI Taxonomy" id="379508"/>
    <lineage>
        <taxon>Eukaryota</taxon>
        <taxon>Fungi</taxon>
        <taxon>Dikarya</taxon>
        <taxon>Ascomycota</taxon>
        <taxon>Saccharomycotina</taxon>
        <taxon>Pichiomycetes</taxon>
        <taxon>Debaryomycetaceae</taxon>
        <taxon>Candida/Lodderomyces clade</taxon>
        <taxon>Lodderomyces</taxon>
    </lineage>
</organism>
<evidence type="ECO:0000313" key="2">
    <source>
        <dbReference type="Proteomes" id="UP000001996"/>
    </source>
</evidence>
<dbReference type="AlphaFoldDB" id="A5E5M6"/>
<dbReference type="InParanoid" id="A5E5M6"/>
<name>A5E5M6_LODEL</name>
<proteinExistence type="predicted"/>
<evidence type="ECO:0000313" key="1">
    <source>
        <dbReference type="EMBL" id="EDK46734.1"/>
    </source>
</evidence>
<dbReference type="Proteomes" id="UP000001996">
    <property type="component" value="Unassembled WGS sequence"/>
</dbReference>
<dbReference type="Gene3D" id="1.25.40.10">
    <property type="entry name" value="Tetratricopeptide repeat domain"/>
    <property type="match status" value="1"/>
</dbReference>
<keyword evidence="2" id="KW-1185">Reference proteome</keyword>
<dbReference type="KEGG" id="lel:PVL30_005654"/>
<evidence type="ECO:0008006" key="3">
    <source>
        <dbReference type="Google" id="ProtNLM"/>
    </source>
</evidence>
<reference evidence="1 2" key="1">
    <citation type="journal article" date="2009" name="Nature">
        <title>Evolution of pathogenicity and sexual reproduction in eight Candida genomes.</title>
        <authorList>
            <person name="Butler G."/>
            <person name="Rasmussen M.D."/>
            <person name="Lin M.F."/>
            <person name="Santos M.A."/>
            <person name="Sakthikumar S."/>
            <person name="Munro C.A."/>
            <person name="Rheinbay E."/>
            <person name="Grabherr M."/>
            <person name="Forche A."/>
            <person name="Reedy J.L."/>
            <person name="Agrafioti I."/>
            <person name="Arnaud M.B."/>
            <person name="Bates S."/>
            <person name="Brown A.J."/>
            <person name="Brunke S."/>
            <person name="Costanzo M.C."/>
            <person name="Fitzpatrick D.A."/>
            <person name="de Groot P.W."/>
            <person name="Harris D."/>
            <person name="Hoyer L.L."/>
            <person name="Hube B."/>
            <person name="Klis F.M."/>
            <person name="Kodira C."/>
            <person name="Lennard N."/>
            <person name="Logue M.E."/>
            <person name="Martin R."/>
            <person name="Neiman A.M."/>
            <person name="Nikolaou E."/>
            <person name="Quail M.A."/>
            <person name="Quinn J."/>
            <person name="Santos M.C."/>
            <person name="Schmitzberger F.F."/>
            <person name="Sherlock G."/>
            <person name="Shah P."/>
            <person name="Silverstein K.A."/>
            <person name="Skrzypek M.S."/>
            <person name="Soll D."/>
            <person name="Staggs R."/>
            <person name="Stansfield I."/>
            <person name="Stumpf M.P."/>
            <person name="Sudbery P.E."/>
            <person name="Srikantha T."/>
            <person name="Zeng Q."/>
            <person name="Berman J."/>
            <person name="Berriman M."/>
            <person name="Heitman J."/>
            <person name="Gow N.A."/>
            <person name="Lorenz M.C."/>
            <person name="Birren B.W."/>
            <person name="Kellis M."/>
            <person name="Cuomo C.A."/>
        </authorList>
    </citation>
    <scope>NUCLEOTIDE SEQUENCE [LARGE SCALE GENOMIC DNA]</scope>
    <source>
        <strain evidence="2">ATCC 11503 / BCRC 21390 / CBS 2605 / JCM 1781 / NBRC 1676 / NRRL YB-4239</strain>
    </source>
</reference>
<gene>
    <name evidence="1" type="ORF">LELG_04915</name>
</gene>
<dbReference type="GeneID" id="5231266"/>
<dbReference type="HOGENOM" id="CLU_653961_0_0_1"/>
<dbReference type="eggNOG" id="ENOG502QUX2">
    <property type="taxonomic scope" value="Eukaryota"/>
</dbReference>
<dbReference type="InterPro" id="IPR011990">
    <property type="entry name" value="TPR-like_helical_dom_sf"/>
</dbReference>
<protein>
    <recommendedName>
        <fullName evidence="3">Pentacotripeptide-repeat region of PRORP domain-containing protein</fullName>
    </recommendedName>
</protein>
<dbReference type="FunCoup" id="A5E5M6">
    <property type="interactions" value="112"/>
</dbReference>